<organism evidence="1 2">
    <name type="scientific">Cyprinodon variegatus</name>
    <name type="common">Sheepshead minnow</name>
    <dbReference type="NCBI Taxonomy" id="28743"/>
    <lineage>
        <taxon>Eukaryota</taxon>
        <taxon>Metazoa</taxon>
        <taxon>Chordata</taxon>
        <taxon>Craniata</taxon>
        <taxon>Vertebrata</taxon>
        <taxon>Euteleostomi</taxon>
        <taxon>Actinopterygii</taxon>
        <taxon>Neopterygii</taxon>
        <taxon>Teleostei</taxon>
        <taxon>Neoteleostei</taxon>
        <taxon>Acanthomorphata</taxon>
        <taxon>Ovalentaria</taxon>
        <taxon>Atherinomorphae</taxon>
        <taxon>Cyprinodontiformes</taxon>
        <taxon>Cyprinodontidae</taxon>
        <taxon>Cyprinodon</taxon>
    </lineage>
</organism>
<name>A0A3Q2E7F4_CYPVA</name>
<accession>A0A3Q2E7F4</accession>
<keyword evidence="2" id="KW-1185">Reference proteome</keyword>
<dbReference type="Proteomes" id="UP000265020">
    <property type="component" value="Unassembled WGS sequence"/>
</dbReference>
<dbReference type="Ensembl" id="ENSCVAT00000020268.1">
    <property type="protein sequence ID" value="ENSCVAP00000028278.1"/>
    <property type="gene ID" value="ENSCVAG00000015209.1"/>
</dbReference>
<reference evidence="1" key="1">
    <citation type="submission" date="2025-08" db="UniProtKB">
        <authorList>
            <consortium name="Ensembl"/>
        </authorList>
    </citation>
    <scope>IDENTIFICATION</scope>
</reference>
<dbReference type="AlphaFoldDB" id="A0A3Q2E7F4"/>
<proteinExistence type="predicted"/>
<sequence>ISTLAKISSVKMKLLCAQVLKDLLGEGIDFSTLFCPALQNMMSIVNLCPVNCSNSACQKVCAWHFFFNCSAFLDIYICVCVCV</sequence>
<evidence type="ECO:0000313" key="2">
    <source>
        <dbReference type="Proteomes" id="UP000265020"/>
    </source>
</evidence>
<evidence type="ECO:0000313" key="1">
    <source>
        <dbReference type="Ensembl" id="ENSCVAP00000028278.1"/>
    </source>
</evidence>
<protein>
    <submittedName>
        <fullName evidence="1">COMM domain containing 4</fullName>
    </submittedName>
</protein>
<dbReference type="GeneTree" id="ENSGT00390000015516"/>
<reference evidence="1" key="2">
    <citation type="submission" date="2025-09" db="UniProtKB">
        <authorList>
            <consortium name="Ensembl"/>
        </authorList>
    </citation>
    <scope>IDENTIFICATION</scope>
</reference>